<protein>
    <submittedName>
        <fullName evidence="3">Zinc-ribbon domain-containing protein</fullName>
    </submittedName>
</protein>
<feature type="transmembrane region" description="Helical" evidence="1">
    <location>
        <begin position="127"/>
        <end position="151"/>
    </location>
</feature>
<feature type="domain" description="Zinc-ribbon" evidence="2">
    <location>
        <begin position="4"/>
        <end position="25"/>
    </location>
</feature>
<keyword evidence="1" id="KW-0472">Membrane</keyword>
<dbReference type="Pfam" id="PF13240">
    <property type="entry name" value="Zn_Ribbon_1"/>
    <property type="match status" value="1"/>
</dbReference>
<evidence type="ECO:0000259" key="2">
    <source>
        <dbReference type="Pfam" id="PF13240"/>
    </source>
</evidence>
<name>A0A1H3QHF9_9FIRM</name>
<gene>
    <name evidence="3" type="ORF">SAMN05660462_01953</name>
</gene>
<proteinExistence type="predicted"/>
<evidence type="ECO:0000313" key="3">
    <source>
        <dbReference type="EMBL" id="SDZ12807.1"/>
    </source>
</evidence>
<reference evidence="3 4" key="1">
    <citation type="submission" date="2016-10" db="EMBL/GenBank/DDBJ databases">
        <authorList>
            <person name="de Groot N.N."/>
        </authorList>
    </citation>
    <scope>NUCLEOTIDE SEQUENCE [LARGE SCALE GENOMIC DNA]</scope>
    <source>
        <strain evidence="3 4">DSM 21650</strain>
    </source>
</reference>
<dbReference type="STRING" id="415015.SAMN05660462_01953"/>
<dbReference type="Proteomes" id="UP000198625">
    <property type="component" value="Unassembled WGS sequence"/>
</dbReference>
<feature type="transmembrane region" description="Helical" evidence="1">
    <location>
        <begin position="298"/>
        <end position="316"/>
    </location>
</feature>
<accession>A0A1H3QHF9</accession>
<sequence length="325" mass="34183">MSKFCTSCGKELEAGTKFCHKCGAAVFSISAEAKASPNDIMPHKDFLMSKATEKIKEESNNKANHYAEKIFSDTVPAYELAGEIGLPLELAPFPTDFDGDGLFSVLKSGLGGLMGGFKRTLGDKKRITLVIALTIIWLLVNLLAALGIFPLPLRLLSWLTAAQGNLIGGTIGKGLVAALLAQIIVHKGMLTVLKSGLGQLGSILKSGKGKAVPLLLGSGAVLIVCNMMVSTNLQNTMVCIAGFALSVKALTQNGFLRRLIMGLLPKAKDVTITTIMGGWTLGFALFAVVSLLPGGRNGYLLGILLLVVGSILVITGRNKKGVMAE</sequence>
<dbReference type="OrthoDB" id="2081865at2"/>
<organism evidence="3 4">
    <name type="scientific">Proteiniborus ethanoligenes</name>
    <dbReference type="NCBI Taxonomy" id="415015"/>
    <lineage>
        <taxon>Bacteria</taxon>
        <taxon>Bacillati</taxon>
        <taxon>Bacillota</taxon>
        <taxon>Clostridia</taxon>
        <taxon>Eubacteriales</taxon>
        <taxon>Proteiniborus</taxon>
    </lineage>
</organism>
<keyword evidence="4" id="KW-1185">Reference proteome</keyword>
<dbReference type="EMBL" id="FNQE01000020">
    <property type="protein sequence ID" value="SDZ12807.1"/>
    <property type="molecule type" value="Genomic_DNA"/>
</dbReference>
<evidence type="ECO:0000256" key="1">
    <source>
        <dbReference type="SAM" id="Phobius"/>
    </source>
</evidence>
<dbReference type="InterPro" id="IPR026870">
    <property type="entry name" value="Zinc_ribbon_dom"/>
</dbReference>
<keyword evidence="1" id="KW-0812">Transmembrane</keyword>
<feature type="transmembrane region" description="Helical" evidence="1">
    <location>
        <begin position="211"/>
        <end position="229"/>
    </location>
</feature>
<dbReference type="AlphaFoldDB" id="A0A1H3QHF9"/>
<keyword evidence="1" id="KW-1133">Transmembrane helix</keyword>
<dbReference type="RefSeq" id="WP_091730474.1">
    <property type="nucleotide sequence ID" value="NZ_FNQE01000020.1"/>
</dbReference>
<evidence type="ECO:0000313" key="4">
    <source>
        <dbReference type="Proteomes" id="UP000198625"/>
    </source>
</evidence>
<feature type="transmembrane region" description="Helical" evidence="1">
    <location>
        <begin position="272"/>
        <end position="292"/>
    </location>
</feature>